<evidence type="ECO:0000313" key="1">
    <source>
        <dbReference type="EMBL" id="AAZ25569.1"/>
    </source>
</evidence>
<reference evidence="1" key="1">
    <citation type="journal article" date="2005" name="Proc. Natl. Acad. Sci. U.S.A.">
        <title>The psychrophilic lifestyle as revealed by the genome sequence of Colwellia psychrerythraea 34H through genomic and proteomic analyses.</title>
        <authorList>
            <person name="Methe B.A."/>
            <person name="Nelson K.E."/>
            <person name="Deming J.W."/>
            <person name="Momen B."/>
            <person name="Melamud E."/>
            <person name="Zhang X."/>
            <person name="Moult J."/>
            <person name="Madupu R."/>
            <person name="Nelson W.C."/>
            <person name="Dodson R.J."/>
            <person name="Brinkac L.M."/>
            <person name="Daugherty S.C."/>
            <person name="Durkin A.S."/>
            <person name="DeBoy R.T."/>
            <person name="Kolonay J.F."/>
            <person name="Sullivan S.A."/>
            <person name="Zhou L."/>
            <person name="Davidsen T.M."/>
            <person name="Wu M."/>
            <person name="Huston A.L."/>
            <person name="Lewis M."/>
            <person name="Weaver B."/>
            <person name="Weidman J.F."/>
            <person name="Khouri H."/>
            <person name="Utterback T.R."/>
            <person name="Feldblyum T.V."/>
            <person name="Fraser C.M."/>
        </authorList>
    </citation>
    <scope>NUCLEOTIDE SEQUENCE [LARGE SCALE GENOMIC DNA]</scope>
    <source>
        <strain evidence="1">34H</strain>
    </source>
</reference>
<gene>
    <name evidence="1" type="ordered locus">CPS_0227</name>
</gene>
<sequence>MGLETIDTSLLIFRMEQPFSVINALSQSFFSPTETCILNGHGYSATIF</sequence>
<dbReference type="HOGENOM" id="CLU_3151646_0_0_6"/>
<dbReference type="Proteomes" id="UP000000547">
    <property type="component" value="Chromosome"/>
</dbReference>
<evidence type="ECO:0000313" key="2">
    <source>
        <dbReference type="Proteomes" id="UP000000547"/>
    </source>
</evidence>
<protein>
    <submittedName>
        <fullName evidence="1">Uncharacterized protein</fullName>
    </submittedName>
</protein>
<name>Q48AB9_COLP3</name>
<dbReference type="AlphaFoldDB" id="Q48AB9"/>
<accession>Q48AB9</accession>
<dbReference type="EMBL" id="CP000083">
    <property type="protein sequence ID" value="AAZ25569.1"/>
    <property type="molecule type" value="Genomic_DNA"/>
</dbReference>
<proteinExistence type="predicted"/>
<dbReference type="KEGG" id="cps:CPS_0227"/>
<organism evidence="1 2">
    <name type="scientific">Colwellia psychrerythraea (strain 34H / ATCC BAA-681)</name>
    <name type="common">Vibrio psychroerythus</name>
    <dbReference type="NCBI Taxonomy" id="167879"/>
    <lineage>
        <taxon>Bacteria</taxon>
        <taxon>Pseudomonadati</taxon>
        <taxon>Pseudomonadota</taxon>
        <taxon>Gammaproteobacteria</taxon>
        <taxon>Alteromonadales</taxon>
        <taxon>Colwelliaceae</taxon>
        <taxon>Colwellia</taxon>
    </lineage>
</organism>